<dbReference type="PANTHER" id="PTHR23180">
    <property type="entry name" value="CENTAURIN/ARF"/>
    <property type="match status" value="1"/>
</dbReference>
<dbReference type="Gene3D" id="2.30.29.30">
    <property type="entry name" value="Pleckstrin-homology domain (PH domain)/Phosphotyrosine-binding domain (PTB)"/>
    <property type="match status" value="1"/>
</dbReference>
<dbReference type="FunFam" id="1.10.220.150:FF:000009">
    <property type="entry name" value="stromal membrane-associated protein 1 isoform X1"/>
    <property type="match status" value="1"/>
</dbReference>
<dbReference type="PROSITE" id="PS50088">
    <property type="entry name" value="ANK_REPEAT"/>
    <property type="match status" value="1"/>
</dbReference>
<keyword evidence="1" id="KW-0343">GTPase activation</keyword>
<dbReference type="Pfam" id="PF01412">
    <property type="entry name" value="ArfGap"/>
    <property type="match status" value="1"/>
</dbReference>
<dbReference type="Gene3D" id="1.25.40.20">
    <property type="entry name" value="Ankyrin repeat-containing domain"/>
    <property type="match status" value="1"/>
</dbReference>
<dbReference type="GO" id="GO:0008270">
    <property type="term" value="F:zinc ion binding"/>
    <property type="evidence" value="ECO:0007669"/>
    <property type="project" value="UniProtKB-KW"/>
</dbReference>
<dbReference type="PROSITE" id="PS50115">
    <property type="entry name" value="ARFGAP"/>
    <property type="match status" value="1"/>
</dbReference>
<dbReference type="GO" id="GO:0005096">
    <property type="term" value="F:GTPase activator activity"/>
    <property type="evidence" value="ECO:0007669"/>
    <property type="project" value="UniProtKB-KW"/>
</dbReference>
<feature type="repeat" description="ANK" evidence="5">
    <location>
        <begin position="487"/>
        <end position="519"/>
    </location>
</feature>
<evidence type="ECO:0000259" key="7">
    <source>
        <dbReference type="PROSITE" id="PS50003"/>
    </source>
</evidence>
<dbReference type="Proteomes" id="UP000887577">
    <property type="component" value="Unplaced"/>
</dbReference>
<evidence type="ECO:0000256" key="2">
    <source>
        <dbReference type="ARBA" id="ARBA00022723"/>
    </source>
</evidence>
<accession>A0A914Z7Q7</accession>
<dbReference type="InterPro" id="IPR011993">
    <property type="entry name" value="PH-like_dom_sf"/>
</dbReference>
<evidence type="ECO:0000256" key="1">
    <source>
        <dbReference type="ARBA" id="ARBA00022468"/>
    </source>
</evidence>
<evidence type="ECO:0000256" key="6">
    <source>
        <dbReference type="PROSITE-ProRule" id="PRU00288"/>
    </source>
</evidence>
<dbReference type="Gene3D" id="1.10.220.150">
    <property type="entry name" value="Arf GTPase activating protein"/>
    <property type="match status" value="1"/>
</dbReference>
<dbReference type="CDD" id="cd13250">
    <property type="entry name" value="PH_ACAP"/>
    <property type="match status" value="1"/>
</dbReference>
<protein>
    <submittedName>
        <fullName evidence="10">Uncharacterized protein</fullName>
    </submittedName>
</protein>
<organism evidence="9 10">
    <name type="scientific">Panagrolaimus superbus</name>
    <dbReference type="NCBI Taxonomy" id="310955"/>
    <lineage>
        <taxon>Eukaryota</taxon>
        <taxon>Metazoa</taxon>
        <taxon>Ecdysozoa</taxon>
        <taxon>Nematoda</taxon>
        <taxon>Chromadorea</taxon>
        <taxon>Rhabditida</taxon>
        <taxon>Tylenchina</taxon>
        <taxon>Panagrolaimomorpha</taxon>
        <taxon>Panagrolaimoidea</taxon>
        <taxon>Panagrolaimidae</taxon>
        <taxon>Panagrolaimus</taxon>
    </lineage>
</organism>
<keyword evidence="5" id="KW-0040">ANK repeat</keyword>
<name>A0A914Z7Q7_9BILA</name>
<dbReference type="InterPro" id="IPR045258">
    <property type="entry name" value="ACAP1/2/3-like"/>
</dbReference>
<dbReference type="InterPro" id="IPR036770">
    <property type="entry name" value="Ankyrin_rpt-contain_sf"/>
</dbReference>
<feature type="domain" description="PH" evidence="7">
    <location>
        <begin position="33"/>
        <end position="130"/>
    </location>
</feature>
<evidence type="ECO:0000256" key="5">
    <source>
        <dbReference type="PROSITE-ProRule" id="PRU00023"/>
    </source>
</evidence>
<dbReference type="SMART" id="SM00233">
    <property type="entry name" value="PH"/>
    <property type="match status" value="1"/>
</dbReference>
<dbReference type="InterPro" id="IPR038508">
    <property type="entry name" value="ArfGAP_dom_sf"/>
</dbReference>
<dbReference type="Pfam" id="PF12796">
    <property type="entry name" value="Ank_2"/>
    <property type="match status" value="1"/>
</dbReference>
<dbReference type="SUPFAM" id="SSF57863">
    <property type="entry name" value="ArfGap/RecO-like zinc finger"/>
    <property type="match status" value="1"/>
</dbReference>
<sequence length="539" mass="59892">MFKCLNMRKRYRVSRKMRKEVYQHPTGIPTDPDVVMEGYLMKRATNAFKSWNRRWFQIKEDKLLYSHRHGDPRLTVMEENLQLCLVRVAPSTIDRACCFELVTPSKNHLLQADSETLCNAWILALQRTIQHLHENGQGYRPQKHSLINSINEACAKSPSISSTNGFGLSSATLPVMRNQPLSIVKNSNRKSEMVPSSPRTSRRQAAQIQMKRRIDKNFANVLSIPGNNKCADCGNPETGWASINLGILICIECSGAHRSLGVHNSKIRSLKMDDIEETQWQILLKLGNDKVNALYLSNLPEKNPIPSPATVTSTRPQREAWITAKYVDKRFCEKKIATGLAKGHIRSSSSAVIRQHSLSEYSIESSTVPAAANNIATPSVTPNSARSDSGLSVDAVSKRFSRSSYGSDNNLEQLEQNSNATEVEKLAMEALRDGNLEEMRKALNLGLDLNVPIGTSFLLHSAIKNHDTTMSEFLLLNGSKLCVIDSDGNTPLHIAATNGFPILVYQLLKKNADSTIKNKEGQTALDIAVDGQHAHIVTL</sequence>
<dbReference type="PANTHER" id="PTHR23180:SF399">
    <property type="entry name" value="BLOWN FUSE, ISOFORM A-RELATED"/>
    <property type="match status" value="1"/>
</dbReference>
<dbReference type="FunFam" id="2.30.29.30:FF:000384">
    <property type="entry name" value="Uncharacterized protein, isoform A"/>
    <property type="match status" value="1"/>
</dbReference>
<dbReference type="InterPro" id="IPR001164">
    <property type="entry name" value="ArfGAP_dom"/>
</dbReference>
<dbReference type="InterPro" id="IPR001849">
    <property type="entry name" value="PH_domain"/>
</dbReference>
<dbReference type="InterPro" id="IPR002110">
    <property type="entry name" value="Ankyrin_rpt"/>
</dbReference>
<dbReference type="SMART" id="SM00105">
    <property type="entry name" value="ArfGap"/>
    <property type="match status" value="1"/>
</dbReference>
<dbReference type="PROSITE" id="PS50003">
    <property type="entry name" value="PH_DOMAIN"/>
    <property type="match status" value="1"/>
</dbReference>
<dbReference type="WBParaSite" id="PSU_v2.g7905.t1">
    <property type="protein sequence ID" value="PSU_v2.g7905.t1"/>
    <property type="gene ID" value="PSU_v2.g7905"/>
</dbReference>
<dbReference type="PRINTS" id="PR00405">
    <property type="entry name" value="REVINTRACTNG"/>
</dbReference>
<dbReference type="Pfam" id="PF00169">
    <property type="entry name" value="PH"/>
    <property type="match status" value="1"/>
</dbReference>
<feature type="domain" description="Arf-GAP" evidence="8">
    <location>
        <begin position="215"/>
        <end position="339"/>
    </location>
</feature>
<keyword evidence="4" id="KW-0862">Zinc</keyword>
<proteinExistence type="predicted"/>
<keyword evidence="2" id="KW-0479">Metal-binding</keyword>
<dbReference type="SMART" id="SM00248">
    <property type="entry name" value="ANK"/>
    <property type="match status" value="1"/>
</dbReference>
<dbReference type="PROSITE" id="PS50297">
    <property type="entry name" value="ANK_REP_REGION"/>
    <property type="match status" value="1"/>
</dbReference>
<evidence type="ECO:0000256" key="4">
    <source>
        <dbReference type="ARBA" id="ARBA00022833"/>
    </source>
</evidence>
<dbReference type="AlphaFoldDB" id="A0A914Z7Q7"/>
<dbReference type="InterPro" id="IPR037278">
    <property type="entry name" value="ARFGAP/RecO"/>
</dbReference>
<evidence type="ECO:0000256" key="3">
    <source>
        <dbReference type="ARBA" id="ARBA00022771"/>
    </source>
</evidence>
<evidence type="ECO:0000259" key="8">
    <source>
        <dbReference type="PROSITE" id="PS50115"/>
    </source>
</evidence>
<dbReference type="SUPFAM" id="SSF48403">
    <property type="entry name" value="Ankyrin repeat"/>
    <property type="match status" value="1"/>
</dbReference>
<dbReference type="SUPFAM" id="SSF50729">
    <property type="entry name" value="PH domain-like"/>
    <property type="match status" value="1"/>
</dbReference>
<keyword evidence="3 6" id="KW-0863">Zinc-finger</keyword>
<keyword evidence="9" id="KW-1185">Reference proteome</keyword>
<evidence type="ECO:0000313" key="10">
    <source>
        <dbReference type="WBParaSite" id="PSU_v2.g7905.t1"/>
    </source>
</evidence>
<evidence type="ECO:0000313" key="9">
    <source>
        <dbReference type="Proteomes" id="UP000887577"/>
    </source>
</evidence>
<reference evidence="10" key="1">
    <citation type="submission" date="2022-11" db="UniProtKB">
        <authorList>
            <consortium name="WormBaseParasite"/>
        </authorList>
    </citation>
    <scope>IDENTIFICATION</scope>
</reference>